<reference evidence="3" key="1">
    <citation type="submission" date="2016-03" db="EMBL/GenBank/DDBJ databases">
        <authorList>
            <person name="Guldener U."/>
        </authorList>
    </citation>
    <scope>NUCLEOTIDE SEQUENCE [LARGE SCALE GENOMIC DNA]</scope>
    <source>
        <strain evidence="3">04CH-RAC-A.6.1</strain>
    </source>
</reference>
<proteinExistence type="predicted"/>
<dbReference type="OrthoDB" id="10684163at2759"/>
<feature type="region of interest" description="Disordered" evidence="1">
    <location>
        <begin position="1"/>
        <end position="67"/>
    </location>
</feature>
<feature type="compositionally biased region" description="Basic and acidic residues" evidence="1">
    <location>
        <begin position="46"/>
        <end position="61"/>
    </location>
</feature>
<keyword evidence="3" id="KW-1185">Reference proteome</keyword>
<sequence length="382" mass="42749">MANVGSTTIPVNPEPQTVEQESIAQNPPEKRKHGKADITKSQCPRSKPEHPRSSHGTREEPFFPSYAASLSPQPAVRRKSLYDVPEFVPPARAPVLAIDSQSQQAASSVPQANLQGYVPNIEYGNYLSQAQVQQVLGPSALANPQGCVQYIQITGAPMNMALLNRPRNVQAQQIQAPPPHTNPQRHAPFIPAPNGLHNNRFQQVVVPAPEEYYHVPVPHLRKQGLLAPNFPVDTTLNALYHFLISVECAVVLVDGSTIKTDQVYKDRYGMYAVYQFQHREKCDNEMKIVQLKLTSRTQELEEAFWGSIPYRDRYTVDGDLSHCLPIQQNLWKTVTVWSGVGSGTPRTLIPPGDDSCLYKALDLIRSRGFRDHLRRSCHLMLL</sequence>
<protein>
    <submittedName>
        <fullName evidence="2">Uncharacterized protein</fullName>
    </submittedName>
</protein>
<accession>A0A1E1JXD0</accession>
<name>A0A1E1JXD0_9HELO</name>
<evidence type="ECO:0000256" key="1">
    <source>
        <dbReference type="SAM" id="MobiDB-lite"/>
    </source>
</evidence>
<evidence type="ECO:0000313" key="2">
    <source>
        <dbReference type="EMBL" id="CZS90508.1"/>
    </source>
</evidence>
<evidence type="ECO:0000313" key="3">
    <source>
        <dbReference type="Proteomes" id="UP000178912"/>
    </source>
</evidence>
<dbReference type="Proteomes" id="UP000178912">
    <property type="component" value="Unassembled WGS sequence"/>
</dbReference>
<feature type="compositionally biased region" description="Polar residues" evidence="1">
    <location>
        <begin position="1"/>
        <end position="25"/>
    </location>
</feature>
<dbReference type="EMBL" id="FJUX01000005">
    <property type="protein sequence ID" value="CZS90508.1"/>
    <property type="molecule type" value="Genomic_DNA"/>
</dbReference>
<organism evidence="2 3">
    <name type="scientific">Rhynchosporium agropyri</name>
    <dbReference type="NCBI Taxonomy" id="914238"/>
    <lineage>
        <taxon>Eukaryota</taxon>
        <taxon>Fungi</taxon>
        <taxon>Dikarya</taxon>
        <taxon>Ascomycota</taxon>
        <taxon>Pezizomycotina</taxon>
        <taxon>Leotiomycetes</taxon>
        <taxon>Helotiales</taxon>
        <taxon>Ploettnerulaceae</taxon>
        <taxon>Rhynchosporium</taxon>
    </lineage>
</organism>
<gene>
    <name evidence="2" type="ORF">RAG0_01568</name>
</gene>
<dbReference type="AlphaFoldDB" id="A0A1E1JXD0"/>